<evidence type="ECO:0000256" key="3">
    <source>
        <dbReference type="ARBA" id="ARBA00022679"/>
    </source>
</evidence>
<dbReference type="InterPro" id="IPR017907">
    <property type="entry name" value="Znf_RING_CS"/>
</dbReference>
<dbReference type="InterPro" id="IPR018957">
    <property type="entry name" value="Znf_C3HC4_RING-type"/>
</dbReference>
<dbReference type="InterPro" id="IPR058746">
    <property type="entry name" value="Znf_RING-type_Topors"/>
</dbReference>
<evidence type="ECO:0000256" key="7">
    <source>
        <dbReference type="ARBA" id="ARBA00023015"/>
    </source>
</evidence>
<evidence type="ECO:0000256" key="8">
    <source>
        <dbReference type="ARBA" id="ARBA00023163"/>
    </source>
</evidence>
<evidence type="ECO:0000256" key="4">
    <source>
        <dbReference type="ARBA" id="ARBA00022723"/>
    </source>
</evidence>
<dbReference type="GO" id="GO:0006513">
    <property type="term" value="P:protein monoubiquitination"/>
    <property type="evidence" value="ECO:0007669"/>
    <property type="project" value="TreeGrafter"/>
</dbReference>
<comment type="catalytic activity">
    <reaction evidence="1">
        <text>S-ubiquitinyl-[E2 ubiquitin-conjugating enzyme]-L-cysteine + [acceptor protein]-L-lysine = [E2 ubiquitin-conjugating enzyme]-L-cysteine + N(6)-ubiquitinyl-[acceptor protein]-L-lysine.</text>
        <dbReference type="EC" id="2.3.2.27"/>
    </reaction>
</comment>
<dbReference type="EMBL" id="JAXCGZ010004450">
    <property type="protein sequence ID" value="KAK7081762.1"/>
    <property type="molecule type" value="Genomic_DNA"/>
</dbReference>
<feature type="compositionally biased region" description="Low complexity" evidence="10">
    <location>
        <begin position="30"/>
        <end position="40"/>
    </location>
</feature>
<dbReference type="InterPro" id="IPR058745">
    <property type="entry name" value="PWI_Topors"/>
</dbReference>
<feature type="compositionally biased region" description="Polar residues" evidence="10">
    <location>
        <begin position="411"/>
        <end position="420"/>
    </location>
</feature>
<feature type="compositionally biased region" description="Basic residues" evidence="10">
    <location>
        <begin position="488"/>
        <end position="501"/>
    </location>
</feature>
<feature type="region of interest" description="Disordered" evidence="10">
    <location>
        <begin position="463"/>
        <end position="505"/>
    </location>
</feature>
<evidence type="ECO:0000256" key="1">
    <source>
        <dbReference type="ARBA" id="ARBA00000900"/>
    </source>
</evidence>
<evidence type="ECO:0000256" key="5">
    <source>
        <dbReference type="ARBA" id="ARBA00022771"/>
    </source>
</evidence>
<dbReference type="EC" id="2.3.2.27" evidence="2"/>
<keyword evidence="7" id="KW-0805">Transcription regulation</keyword>
<reference evidence="12 13" key="1">
    <citation type="submission" date="2023-11" db="EMBL/GenBank/DDBJ databases">
        <title>Halocaridina rubra genome assembly.</title>
        <authorList>
            <person name="Smith C."/>
        </authorList>
    </citation>
    <scope>NUCLEOTIDE SEQUENCE [LARGE SCALE GENOMIC DNA]</scope>
    <source>
        <strain evidence="12">EP-1</strain>
        <tissue evidence="12">Whole</tissue>
    </source>
</reference>
<dbReference type="PROSITE" id="PS50089">
    <property type="entry name" value="ZF_RING_2"/>
    <property type="match status" value="1"/>
</dbReference>
<feature type="compositionally biased region" description="Basic and acidic residues" evidence="10">
    <location>
        <begin position="634"/>
        <end position="643"/>
    </location>
</feature>
<dbReference type="PANTHER" id="PTHR46077">
    <property type="entry name" value="E3 UBIQUITIN-PROTEIN LIGASE TOPORS"/>
    <property type="match status" value="1"/>
</dbReference>
<dbReference type="PANTHER" id="PTHR46077:SF1">
    <property type="entry name" value="TOP1 BINDING ARGININE_SERINE RICH PROTEIN, E3 UBIQUITIN LIGASE"/>
    <property type="match status" value="1"/>
</dbReference>
<feature type="domain" description="RING-type" evidence="11">
    <location>
        <begin position="44"/>
        <end position="83"/>
    </location>
</feature>
<feature type="region of interest" description="Disordered" evidence="10">
    <location>
        <begin position="597"/>
        <end position="646"/>
    </location>
</feature>
<dbReference type="GO" id="GO:0008270">
    <property type="term" value="F:zinc ion binding"/>
    <property type="evidence" value="ECO:0007669"/>
    <property type="project" value="UniProtKB-KW"/>
</dbReference>
<evidence type="ECO:0000313" key="12">
    <source>
        <dbReference type="EMBL" id="KAK7081762.1"/>
    </source>
</evidence>
<dbReference type="GO" id="GO:0000209">
    <property type="term" value="P:protein polyubiquitination"/>
    <property type="evidence" value="ECO:0007669"/>
    <property type="project" value="TreeGrafter"/>
</dbReference>
<feature type="compositionally biased region" description="Low complexity" evidence="10">
    <location>
        <begin position="662"/>
        <end position="674"/>
    </location>
</feature>
<feature type="compositionally biased region" description="Basic residues" evidence="10">
    <location>
        <begin position="762"/>
        <end position="799"/>
    </location>
</feature>
<sequence length="856" mass="96466">MAASEVQCTGVKEELKEHKKGETPTPERPSASSTPDSLSSDDMCSICLGCITDRCVTDSCLHGFCLLCLKEWAKQKAVCPLCKLNFTKIMYDIKGETEYKEWKVPQPEPQERSHANTYFQDFLDAERRIFFGYRTTPFPGASRLRALSDLNRRSATVLDAIPSLPPNRRARYSVRESNLFRLSVYLNNLWIQPLADITGRYRQTSPELYREQPALTHRLVPWVNREIAAMLPPSRVGLVLTEVMDLIERHPINSREFLIAVQPHFGNNSRHFIHEFYHFARSPYDMVGHDNAAQYVPRYENEYVSSNSSSEDSDAVVEVDAVGNPVASTSSTDGSRGQLGPGNVVREETLTQGGSVVISSSSSSSDSSDGEDTQPSRARISSNNFDVTSNPEPPSTMRRLLDRAYNFLSTVNDGASTSRPRNQEDDNSGKASAKLPTNYDDDSDGCFIIEEVVPKVPTPEIIELDSDDENSEIIKQDDNSVNEDISSKKRRKVSGKSKPSLKRTNILPIPASNDASDVECTIARQDHSYCTEDSSMRALPSSSGTQVKTPASIQTNFRKDNYTKTRSDVYGMCDTSFSSFSDSDICDIANDIINSNRMNRSSISHPSTSKGSKEKSSRKEKRKHSDRSYSSSLEKPRKQKYSEEDTLLVKIPRKDLKCKIKSSLSHSHSSSRSGSGHRRHSYHREYAVESSNSSNGAWDSSVLSRKTKQNELRPSCSRGPSSYRREKYPVSVSDNKHRSSSLSSCDELRVKSKSSRHDEKLRKLKKSLKKRKRRHKEKHRNKSKKSSKTRKHTKSKTKRYTSSDSENESRRPRKKSCKKKELSISDSSDSSYIQYKRHTTVRLRIGDSSSSSSIED</sequence>
<dbReference type="CDD" id="cd16574">
    <property type="entry name" value="RING-HC_Topors"/>
    <property type="match status" value="1"/>
</dbReference>
<evidence type="ECO:0000259" key="11">
    <source>
        <dbReference type="PROSITE" id="PS50089"/>
    </source>
</evidence>
<keyword evidence="13" id="KW-1185">Reference proteome</keyword>
<dbReference type="InterPro" id="IPR013083">
    <property type="entry name" value="Znf_RING/FYVE/PHD"/>
</dbReference>
<dbReference type="Proteomes" id="UP001381693">
    <property type="component" value="Unassembled WGS sequence"/>
</dbReference>
<keyword evidence="5 9" id="KW-0863">Zinc-finger</keyword>
<feature type="region of interest" description="Disordered" evidence="10">
    <location>
        <begin position="349"/>
        <end position="397"/>
    </location>
</feature>
<evidence type="ECO:0000256" key="9">
    <source>
        <dbReference type="PROSITE-ProRule" id="PRU00175"/>
    </source>
</evidence>
<keyword evidence="6" id="KW-0862">Zinc</keyword>
<gene>
    <name evidence="12" type="ORF">SK128_025710</name>
</gene>
<name>A0AAN8XCS3_HALRR</name>
<dbReference type="Gene3D" id="3.30.40.10">
    <property type="entry name" value="Zinc/RING finger domain, C3HC4 (zinc finger)"/>
    <property type="match status" value="1"/>
</dbReference>
<dbReference type="InterPro" id="IPR001841">
    <property type="entry name" value="Znf_RING"/>
</dbReference>
<dbReference type="PROSITE" id="PS00518">
    <property type="entry name" value="ZF_RING_1"/>
    <property type="match status" value="1"/>
</dbReference>
<dbReference type="Pfam" id="PF00097">
    <property type="entry name" value="zf-C3HC4"/>
    <property type="match status" value="1"/>
</dbReference>
<dbReference type="SUPFAM" id="SSF57850">
    <property type="entry name" value="RING/U-box"/>
    <property type="match status" value="1"/>
</dbReference>
<keyword evidence="4" id="KW-0479">Metal-binding</keyword>
<organism evidence="12 13">
    <name type="scientific">Halocaridina rubra</name>
    <name type="common">Hawaiian red shrimp</name>
    <dbReference type="NCBI Taxonomy" id="373956"/>
    <lineage>
        <taxon>Eukaryota</taxon>
        <taxon>Metazoa</taxon>
        <taxon>Ecdysozoa</taxon>
        <taxon>Arthropoda</taxon>
        <taxon>Crustacea</taxon>
        <taxon>Multicrustacea</taxon>
        <taxon>Malacostraca</taxon>
        <taxon>Eumalacostraca</taxon>
        <taxon>Eucarida</taxon>
        <taxon>Decapoda</taxon>
        <taxon>Pleocyemata</taxon>
        <taxon>Caridea</taxon>
        <taxon>Atyoidea</taxon>
        <taxon>Atyidae</taxon>
        <taxon>Halocaridina</taxon>
    </lineage>
</organism>
<accession>A0AAN8XCS3</accession>
<evidence type="ECO:0000256" key="6">
    <source>
        <dbReference type="ARBA" id="ARBA00022833"/>
    </source>
</evidence>
<evidence type="ECO:0000256" key="2">
    <source>
        <dbReference type="ARBA" id="ARBA00012483"/>
    </source>
</evidence>
<dbReference type="SMART" id="SM00184">
    <property type="entry name" value="RING"/>
    <property type="match status" value="1"/>
</dbReference>
<proteinExistence type="predicted"/>
<feature type="compositionally biased region" description="Polar residues" evidence="10">
    <location>
        <begin position="373"/>
        <end position="390"/>
    </location>
</feature>
<dbReference type="AlphaFoldDB" id="A0AAN8XCS3"/>
<feature type="region of interest" description="Disordered" evidence="10">
    <location>
        <begin position="1"/>
        <end position="40"/>
    </location>
</feature>
<keyword evidence="8" id="KW-0804">Transcription</keyword>
<protein>
    <recommendedName>
        <fullName evidence="2">RING-type E3 ubiquitin transferase</fullName>
        <ecNumber evidence="2">2.3.2.27</ecNumber>
    </recommendedName>
</protein>
<evidence type="ECO:0000256" key="10">
    <source>
        <dbReference type="SAM" id="MobiDB-lite"/>
    </source>
</evidence>
<feature type="region of interest" description="Disordered" evidence="10">
    <location>
        <begin position="411"/>
        <end position="439"/>
    </location>
</feature>
<feature type="compositionally biased region" description="Basic and acidic residues" evidence="10">
    <location>
        <begin position="746"/>
        <end position="761"/>
    </location>
</feature>
<keyword evidence="3" id="KW-0808">Transferase</keyword>
<comment type="caution">
    <text evidence="12">The sequence shown here is derived from an EMBL/GenBank/DDBJ whole genome shotgun (WGS) entry which is preliminary data.</text>
</comment>
<dbReference type="Pfam" id="PF26084">
    <property type="entry name" value="PWI_Topors"/>
    <property type="match status" value="1"/>
</dbReference>
<feature type="compositionally biased region" description="Basic and acidic residues" evidence="10">
    <location>
        <begin position="11"/>
        <end position="22"/>
    </location>
</feature>
<evidence type="ECO:0000313" key="13">
    <source>
        <dbReference type="Proteomes" id="UP001381693"/>
    </source>
</evidence>
<dbReference type="GO" id="GO:0061630">
    <property type="term" value="F:ubiquitin protein ligase activity"/>
    <property type="evidence" value="ECO:0007669"/>
    <property type="project" value="UniProtKB-EC"/>
</dbReference>
<feature type="region of interest" description="Disordered" evidence="10">
    <location>
        <begin position="659"/>
        <end position="838"/>
    </location>
</feature>